<dbReference type="InterPro" id="IPR029058">
    <property type="entry name" value="AB_hydrolase_fold"/>
</dbReference>
<keyword evidence="3" id="KW-0378">Hydrolase</keyword>
<dbReference type="Gene3D" id="1.20.1290.10">
    <property type="entry name" value="AhpD-like"/>
    <property type="match status" value="1"/>
</dbReference>
<dbReference type="AlphaFoldDB" id="A0A4S4FN65"/>
<dbReference type="RefSeq" id="WP_136426791.1">
    <property type="nucleotide sequence ID" value="NZ_SSSM01000003.1"/>
</dbReference>
<dbReference type="Gene3D" id="3.40.50.1820">
    <property type="entry name" value="alpha/beta hydrolase"/>
    <property type="match status" value="1"/>
</dbReference>
<dbReference type="Proteomes" id="UP000309133">
    <property type="component" value="Unassembled WGS sequence"/>
</dbReference>
<proteinExistence type="predicted"/>
<organism evidence="3 4">
    <name type="scientific">Naasia lichenicola</name>
    <dbReference type="NCBI Taxonomy" id="2565933"/>
    <lineage>
        <taxon>Bacteria</taxon>
        <taxon>Bacillati</taxon>
        <taxon>Actinomycetota</taxon>
        <taxon>Actinomycetes</taxon>
        <taxon>Micrococcales</taxon>
        <taxon>Microbacteriaceae</taxon>
        <taxon>Naasia</taxon>
    </lineage>
</organism>
<comment type="caution">
    <text evidence="3">The sequence shown here is derived from an EMBL/GenBank/DDBJ whole genome shotgun (WGS) entry which is preliminary data.</text>
</comment>
<sequence length="398" mass="41812">MTTPILRGTLTPVAADVSAAPLLVLGPSLGTTSALWETAAAELSTRFRVLRFDLPGHGLSAPAAEPFELTDLADAVVALVDSVGGGRFSYAGVSIGGAIGIELALSPAGRRLDALAIICSNSQLGGPDGWLDRAAAVRAQGTASMVTGSSQRWFAPGFLPRRPDRASQALDGLLTIDDESYAKCCEALARYDRTSRVSEIGTRTAVVTGDVDPVVSIAEGDALAAAIPGSRRYVLADTGHQGHLERPEDIAAIVAELVPSLRTPSDIHAGGMAVRRAVLGDAHVDRATAAATPETRDFQDLITRYAWGDIWTRPGLDRRMRSAVTLSSLVTAGHWHETGLHVEAALRNGLSRAEISEILLQTAIYAGVPAANSAFGVAREVFARLDAADETDQAQEEH</sequence>
<dbReference type="InterPro" id="IPR003779">
    <property type="entry name" value="CMD-like"/>
</dbReference>
<dbReference type="SUPFAM" id="SSF69118">
    <property type="entry name" value="AhpD-like"/>
    <property type="match status" value="1"/>
</dbReference>
<evidence type="ECO:0000259" key="2">
    <source>
        <dbReference type="Pfam" id="PF02627"/>
    </source>
</evidence>
<evidence type="ECO:0000313" key="3">
    <source>
        <dbReference type="EMBL" id="THG31671.1"/>
    </source>
</evidence>
<evidence type="ECO:0000313" key="4">
    <source>
        <dbReference type="Proteomes" id="UP000309133"/>
    </source>
</evidence>
<dbReference type="GO" id="GO:0051920">
    <property type="term" value="F:peroxiredoxin activity"/>
    <property type="evidence" value="ECO:0007669"/>
    <property type="project" value="InterPro"/>
</dbReference>
<dbReference type="SUPFAM" id="SSF53474">
    <property type="entry name" value="alpha/beta-Hydrolases"/>
    <property type="match status" value="1"/>
</dbReference>
<feature type="domain" description="Carboxymuconolactone decarboxylase-like" evidence="2">
    <location>
        <begin position="297"/>
        <end position="380"/>
    </location>
</feature>
<protein>
    <submittedName>
        <fullName evidence="3">Alpha/beta fold hydrolase</fullName>
    </submittedName>
</protein>
<reference evidence="3 4" key="1">
    <citation type="submission" date="2019-04" db="EMBL/GenBank/DDBJ databases">
        <authorList>
            <person name="Jiang L."/>
        </authorList>
    </citation>
    <scope>NUCLEOTIDE SEQUENCE [LARGE SCALE GENOMIC DNA]</scope>
    <source>
        <strain evidence="3 4">YIM 131853</strain>
    </source>
</reference>
<dbReference type="Pfam" id="PF02627">
    <property type="entry name" value="CMD"/>
    <property type="match status" value="1"/>
</dbReference>
<dbReference type="GO" id="GO:0016787">
    <property type="term" value="F:hydrolase activity"/>
    <property type="evidence" value="ECO:0007669"/>
    <property type="project" value="UniProtKB-KW"/>
</dbReference>
<dbReference type="InterPro" id="IPR029032">
    <property type="entry name" value="AhpD-like"/>
</dbReference>
<dbReference type="InterPro" id="IPR052512">
    <property type="entry name" value="4CMD/NDH-1_regulator"/>
</dbReference>
<dbReference type="PRINTS" id="PR00111">
    <property type="entry name" value="ABHYDROLASE"/>
</dbReference>
<name>A0A4S4FN65_9MICO</name>
<accession>A0A4S4FN65</accession>
<feature type="domain" description="AB hydrolase-1" evidence="1">
    <location>
        <begin position="21"/>
        <end position="247"/>
    </location>
</feature>
<dbReference type="OrthoDB" id="9802489at2"/>
<keyword evidence="4" id="KW-1185">Reference proteome</keyword>
<evidence type="ECO:0000259" key="1">
    <source>
        <dbReference type="Pfam" id="PF00561"/>
    </source>
</evidence>
<dbReference type="PANTHER" id="PTHR33570:SF2">
    <property type="entry name" value="CARBOXYMUCONOLACTONE DECARBOXYLASE-LIKE DOMAIN-CONTAINING PROTEIN"/>
    <property type="match status" value="1"/>
</dbReference>
<dbReference type="InterPro" id="IPR000073">
    <property type="entry name" value="AB_hydrolase_1"/>
</dbReference>
<dbReference type="PANTHER" id="PTHR33570">
    <property type="entry name" value="4-CARBOXYMUCONOLACTONE DECARBOXYLASE FAMILY PROTEIN"/>
    <property type="match status" value="1"/>
</dbReference>
<dbReference type="Pfam" id="PF00561">
    <property type="entry name" value="Abhydrolase_1"/>
    <property type="match status" value="1"/>
</dbReference>
<dbReference type="EMBL" id="SSSM01000003">
    <property type="protein sequence ID" value="THG31671.1"/>
    <property type="molecule type" value="Genomic_DNA"/>
</dbReference>
<gene>
    <name evidence="3" type="ORF">E6C64_06270</name>
</gene>